<gene>
    <name evidence="2" type="ORF">KQI20_00120</name>
</gene>
<keyword evidence="1" id="KW-1133">Transmembrane helix</keyword>
<accession>A0ABS6DT80</accession>
<evidence type="ECO:0000313" key="2">
    <source>
        <dbReference type="EMBL" id="MBU5334829.1"/>
    </source>
</evidence>
<evidence type="ECO:0000256" key="1">
    <source>
        <dbReference type="SAM" id="Phobius"/>
    </source>
</evidence>
<sequence length="70" mass="8252">MKFLDRDSYLIDFIAIYFIIICGFFTVLRNMDIYYMYLILVIINSVVAIFAYVISLETLSTANIRICYKS</sequence>
<feature type="transmembrane region" description="Helical" evidence="1">
    <location>
        <begin position="34"/>
        <end position="55"/>
    </location>
</feature>
<keyword evidence="3" id="KW-1185">Reference proteome</keyword>
<name>A0ABS6DT80_9FIRM</name>
<reference evidence="2 3" key="1">
    <citation type="submission" date="2021-06" db="EMBL/GenBank/DDBJ databases">
        <authorList>
            <person name="Sun Q."/>
            <person name="Li D."/>
        </authorList>
    </citation>
    <scope>NUCLEOTIDE SEQUENCE [LARGE SCALE GENOMIC DNA]</scope>
    <source>
        <strain evidence="2 3">N19</strain>
    </source>
</reference>
<dbReference type="Proteomes" id="UP001196301">
    <property type="component" value="Unassembled WGS sequence"/>
</dbReference>
<dbReference type="EMBL" id="JAHLOQ010000001">
    <property type="protein sequence ID" value="MBU5334829.1"/>
    <property type="molecule type" value="Genomic_DNA"/>
</dbReference>
<keyword evidence="1" id="KW-0472">Membrane</keyword>
<proteinExistence type="predicted"/>
<keyword evidence="1" id="KW-0812">Transmembrane</keyword>
<comment type="caution">
    <text evidence="2">The sequence shown here is derived from an EMBL/GenBank/DDBJ whole genome shotgun (WGS) entry which is preliminary data.</text>
</comment>
<protein>
    <submittedName>
        <fullName evidence="2">Uncharacterized protein</fullName>
    </submittedName>
</protein>
<dbReference type="RefSeq" id="WP_216568003.1">
    <property type="nucleotide sequence ID" value="NZ_JAHLOQ010000001.1"/>
</dbReference>
<feature type="transmembrane region" description="Helical" evidence="1">
    <location>
        <begin position="9"/>
        <end position="28"/>
    </location>
</feature>
<evidence type="ECO:0000313" key="3">
    <source>
        <dbReference type="Proteomes" id="UP001196301"/>
    </source>
</evidence>
<organism evidence="2 3">
    <name type="scientific">Intestinibacter bartlettii</name>
    <dbReference type="NCBI Taxonomy" id="261299"/>
    <lineage>
        <taxon>Bacteria</taxon>
        <taxon>Bacillati</taxon>
        <taxon>Bacillota</taxon>
        <taxon>Clostridia</taxon>
        <taxon>Peptostreptococcales</taxon>
        <taxon>Peptostreptococcaceae</taxon>
        <taxon>Intestinibacter</taxon>
    </lineage>
</organism>